<dbReference type="Pfam" id="PF01266">
    <property type="entry name" value="DAO"/>
    <property type="match status" value="1"/>
</dbReference>
<dbReference type="GO" id="GO:0005737">
    <property type="term" value="C:cytoplasm"/>
    <property type="evidence" value="ECO:0007669"/>
    <property type="project" value="TreeGrafter"/>
</dbReference>
<name>A0A5B8SRM5_9GAMM</name>
<dbReference type="Gene3D" id="3.30.9.10">
    <property type="entry name" value="D-Amino Acid Oxidase, subunit A, domain 2"/>
    <property type="match status" value="1"/>
</dbReference>
<dbReference type="AlphaFoldDB" id="A0A5B8SRM5"/>
<protein>
    <submittedName>
        <fullName evidence="3">FAD-binding oxidoreductase</fullName>
    </submittedName>
</protein>
<reference evidence="3 4" key="1">
    <citation type="submission" date="2019-06" db="EMBL/GenBank/DDBJ databases">
        <title>Genome analyses of bacteria isolated from kimchi.</title>
        <authorList>
            <person name="Lee S."/>
            <person name="Ahn S."/>
            <person name="Roh S."/>
        </authorList>
    </citation>
    <scope>NUCLEOTIDE SEQUENCE [LARGE SCALE GENOMIC DNA]</scope>
    <source>
        <strain evidence="3 4">CBA4606</strain>
    </source>
</reference>
<proteinExistence type="predicted"/>
<dbReference type="OrthoDB" id="311718at2"/>
<dbReference type="SUPFAM" id="SSF51905">
    <property type="entry name" value="FAD/NAD(P)-binding domain"/>
    <property type="match status" value="1"/>
</dbReference>
<dbReference type="PANTHER" id="PTHR13847">
    <property type="entry name" value="SARCOSINE DEHYDROGENASE-RELATED"/>
    <property type="match status" value="1"/>
</dbReference>
<accession>A0A5B8SRM5</accession>
<dbReference type="InterPro" id="IPR006076">
    <property type="entry name" value="FAD-dep_OxRdtase"/>
</dbReference>
<dbReference type="KEGG" id="paur:FGL86_07285"/>
<gene>
    <name evidence="3" type="ORF">FGL86_07285</name>
</gene>
<dbReference type="PANTHER" id="PTHR13847:SF281">
    <property type="entry name" value="FAD DEPENDENT OXIDOREDUCTASE DOMAIN-CONTAINING PROTEIN"/>
    <property type="match status" value="1"/>
</dbReference>
<feature type="domain" description="FAD dependent oxidoreductase" evidence="2">
    <location>
        <begin position="54"/>
        <end position="416"/>
    </location>
</feature>
<keyword evidence="1" id="KW-0560">Oxidoreductase</keyword>
<evidence type="ECO:0000259" key="2">
    <source>
        <dbReference type="Pfam" id="PF01266"/>
    </source>
</evidence>
<sequence>MNPMATPQPYYPHYDPLRDTSPGTGMDYAPTYWRYHAGEPPENDGPVNANMEADVVLIGAGFTGLATALFLAREYGIKATVLEANQIGWGCTSRNGGQGHLAWGRLSRSQWVKKWGADTARRLHANSLEGFEVFKAMAEDPAIDCDPQHQGNLLIAHSKQAFEGLKSESDLCNSVLDYKTRLLDRNTVLDEYIGDQECHGALLEPVGIPVQPLKLAYGYARVARKLGAKIHTASPVQSWTTEGGVHYLRTPGGVVRTRTVGIATAGYTSPNLHKLTAYRNMPIMANSVWTRTLTDDEIEACGFRSTMIVTDTRKLRHYYRYLPEKRLQIGTRSAISGADAQNPKHLRTVQEAIARKFPALEGIETPWFSHGWMDISHDMMPRIVQPDSKQQVFYAQGYSGNGVSFSAYASKKLAALIAGGTIAESDLPIFSSPLPSHPLRPIRRLGQRALYKYFQLLDSVR</sequence>
<evidence type="ECO:0000313" key="3">
    <source>
        <dbReference type="EMBL" id="QEA38894.1"/>
    </source>
</evidence>
<dbReference type="EMBL" id="CP042382">
    <property type="protein sequence ID" value="QEA38894.1"/>
    <property type="molecule type" value="Genomic_DNA"/>
</dbReference>
<evidence type="ECO:0000256" key="1">
    <source>
        <dbReference type="ARBA" id="ARBA00023002"/>
    </source>
</evidence>
<organism evidence="3 4">
    <name type="scientific">Pistricoccus aurantiacus</name>
    <dbReference type="NCBI Taxonomy" id="1883414"/>
    <lineage>
        <taxon>Bacteria</taxon>
        <taxon>Pseudomonadati</taxon>
        <taxon>Pseudomonadota</taxon>
        <taxon>Gammaproteobacteria</taxon>
        <taxon>Oceanospirillales</taxon>
        <taxon>Halomonadaceae</taxon>
        <taxon>Pistricoccus</taxon>
    </lineage>
</organism>
<dbReference type="InterPro" id="IPR036188">
    <property type="entry name" value="FAD/NAD-bd_sf"/>
</dbReference>
<keyword evidence="4" id="KW-1185">Reference proteome</keyword>
<evidence type="ECO:0000313" key="4">
    <source>
        <dbReference type="Proteomes" id="UP000321272"/>
    </source>
</evidence>
<dbReference type="Proteomes" id="UP000321272">
    <property type="component" value="Chromosome"/>
</dbReference>
<dbReference type="GO" id="GO:0016491">
    <property type="term" value="F:oxidoreductase activity"/>
    <property type="evidence" value="ECO:0007669"/>
    <property type="project" value="UniProtKB-KW"/>
</dbReference>
<dbReference type="Gene3D" id="3.50.50.60">
    <property type="entry name" value="FAD/NAD(P)-binding domain"/>
    <property type="match status" value="1"/>
</dbReference>